<dbReference type="GO" id="GO:0008448">
    <property type="term" value="F:N-acetylglucosamine-6-phosphate deacetylase activity"/>
    <property type="evidence" value="ECO:0007669"/>
    <property type="project" value="TreeGrafter"/>
</dbReference>
<accession>A0A8H7E8E2</accession>
<proteinExistence type="predicted"/>
<dbReference type="Gene3D" id="3.20.20.140">
    <property type="entry name" value="Metal-dependent hydrolases"/>
    <property type="match status" value="1"/>
</dbReference>
<feature type="compositionally biased region" description="Basic and acidic residues" evidence="2">
    <location>
        <begin position="466"/>
        <end position="498"/>
    </location>
</feature>
<dbReference type="OrthoDB" id="10264777at2759"/>
<reference evidence="4" key="1">
    <citation type="submission" date="2020-02" db="EMBL/GenBank/DDBJ databases">
        <authorList>
            <person name="Palmer J.M."/>
        </authorList>
    </citation>
    <scope>NUCLEOTIDE SEQUENCE</scope>
    <source>
        <strain evidence="4">EPUS1.4</strain>
        <tissue evidence="4">Thallus</tissue>
    </source>
</reference>
<evidence type="ECO:0000313" key="4">
    <source>
        <dbReference type="EMBL" id="KAF7512038.1"/>
    </source>
</evidence>
<dbReference type="InterPro" id="IPR006680">
    <property type="entry name" value="Amidohydro-rel"/>
</dbReference>
<evidence type="ECO:0000259" key="3">
    <source>
        <dbReference type="Pfam" id="PF01979"/>
    </source>
</evidence>
<dbReference type="PANTHER" id="PTHR11113">
    <property type="entry name" value="N-ACETYLGLUCOSAMINE-6-PHOSPHATE DEACETYLASE"/>
    <property type="match status" value="1"/>
</dbReference>
<protein>
    <recommendedName>
        <fullName evidence="3">Amidohydrolase-related domain-containing protein</fullName>
    </recommendedName>
</protein>
<dbReference type="Pfam" id="PF01979">
    <property type="entry name" value="Amidohydro_1"/>
    <property type="match status" value="1"/>
</dbReference>
<feature type="domain" description="Amidohydrolase-related" evidence="3">
    <location>
        <begin position="73"/>
        <end position="464"/>
    </location>
</feature>
<feature type="region of interest" description="Disordered" evidence="2">
    <location>
        <begin position="465"/>
        <end position="498"/>
    </location>
</feature>
<evidence type="ECO:0000313" key="5">
    <source>
        <dbReference type="Proteomes" id="UP000606974"/>
    </source>
</evidence>
<dbReference type="PANTHER" id="PTHR11113:SF4">
    <property type="entry name" value="N-ACETYLGLUCOSAMINE-6-PHOSPHATE DEACETYLASE"/>
    <property type="match status" value="1"/>
</dbReference>
<evidence type="ECO:0000256" key="1">
    <source>
        <dbReference type="ARBA" id="ARBA00022801"/>
    </source>
</evidence>
<dbReference type="InterPro" id="IPR032466">
    <property type="entry name" value="Metal_Hydrolase"/>
</dbReference>
<organism evidence="4 5">
    <name type="scientific">Endocarpon pusillum</name>
    <dbReference type="NCBI Taxonomy" id="364733"/>
    <lineage>
        <taxon>Eukaryota</taxon>
        <taxon>Fungi</taxon>
        <taxon>Dikarya</taxon>
        <taxon>Ascomycota</taxon>
        <taxon>Pezizomycotina</taxon>
        <taxon>Eurotiomycetes</taxon>
        <taxon>Chaetothyriomycetidae</taxon>
        <taxon>Verrucariales</taxon>
        <taxon>Verrucariaceae</taxon>
        <taxon>Endocarpon</taxon>
    </lineage>
</organism>
<evidence type="ECO:0000256" key="2">
    <source>
        <dbReference type="SAM" id="MobiDB-lite"/>
    </source>
</evidence>
<dbReference type="GO" id="GO:0006046">
    <property type="term" value="P:N-acetylglucosamine catabolic process"/>
    <property type="evidence" value="ECO:0007669"/>
    <property type="project" value="TreeGrafter"/>
</dbReference>
<keyword evidence="5" id="KW-1185">Reference proteome</keyword>
<comment type="caution">
    <text evidence="4">The sequence shown here is derived from an EMBL/GenBank/DDBJ whole genome shotgun (WGS) entry which is preliminary data.</text>
</comment>
<keyword evidence="1" id="KW-0378">Hydrolase</keyword>
<dbReference type="EMBL" id="JAACFV010000015">
    <property type="protein sequence ID" value="KAF7512038.1"/>
    <property type="molecule type" value="Genomic_DNA"/>
</dbReference>
<dbReference type="InterPro" id="IPR011059">
    <property type="entry name" value="Metal-dep_hydrolase_composite"/>
</dbReference>
<dbReference type="SUPFAM" id="SSF51556">
    <property type="entry name" value="Metallo-dependent hydrolases"/>
    <property type="match status" value="1"/>
</dbReference>
<gene>
    <name evidence="4" type="ORF">GJ744_002751</name>
</gene>
<dbReference type="Proteomes" id="UP000606974">
    <property type="component" value="Unassembled WGS sequence"/>
</dbReference>
<sequence>MSTQQAPPMIPHPSATTAGSIPTLCCFTNCQLCLAGELIAQDLYFSPETGCITPNYYYRTEGVERIDLGGAVVAPGFLDLQINGAAGVHFTELGLRRGRMAGDRVGELLATIARREVEAGVTGWWATVPTVERGRWSEILALLAPRAFANGASLLGAHAEGPYLHPSKKGAHNSSYFLDFDPSSSSSSNSNSPESIYNLPSTTPTLKLVTLAPELPGSLQLISHLQAQHPSITISLGHSTAAYQTGLSALHAGARALTHVFNAMPPLHQREPGLAGLMGQAAPHRPYYSVIADGVHLHPSVLRMALRTDPARCMLITDSVELAGLPDGIYPGNGQIRGRQRKLGGRVTLVGEQQQQQQQQQVENEAGEAQAQAEEETLIGSCCSVEQCVRNMVAMADCTLAEAVRCVTENVAGLMAESKRGVLEAGRRADLVVLDLHDDEDDDAAAGGGSRFTVRETWVAGRRVYNRRDRDRDGGESRKDLGEGVDEGERKREDVTGR</sequence>
<dbReference type="SUPFAM" id="SSF51338">
    <property type="entry name" value="Composite domain of metallo-dependent hydrolases"/>
    <property type="match status" value="1"/>
</dbReference>
<dbReference type="AlphaFoldDB" id="A0A8H7E8E2"/>
<dbReference type="Gene3D" id="2.30.40.10">
    <property type="entry name" value="Urease, subunit C, domain 1"/>
    <property type="match status" value="1"/>
</dbReference>
<name>A0A8H7E8E2_9EURO</name>